<evidence type="ECO:0000313" key="3">
    <source>
        <dbReference type="EMBL" id="AAF10484.1"/>
    </source>
</evidence>
<evidence type="ECO:0000256" key="1">
    <source>
        <dbReference type="SAM" id="SignalP"/>
    </source>
</evidence>
<dbReference type="HOGENOM" id="CLU_026899_0_0_0"/>
<dbReference type="PROSITE" id="PS51782">
    <property type="entry name" value="LYSM"/>
    <property type="match status" value="5"/>
</dbReference>
<dbReference type="CDD" id="cd00118">
    <property type="entry name" value="LysM"/>
    <property type="match status" value="5"/>
</dbReference>
<dbReference type="eggNOG" id="COG4632">
    <property type="taxonomic scope" value="Bacteria"/>
</dbReference>
<dbReference type="GO" id="GO:0008932">
    <property type="term" value="F:lytic endotransglycosylase activity"/>
    <property type="evidence" value="ECO:0000318"/>
    <property type="project" value="GO_Central"/>
</dbReference>
<feature type="domain" description="LysM" evidence="2">
    <location>
        <begin position="163"/>
        <end position="206"/>
    </location>
</feature>
<dbReference type="PANTHER" id="PTHR33734">
    <property type="entry name" value="LYSM DOMAIN-CONTAINING GPI-ANCHORED PROTEIN 2"/>
    <property type="match status" value="1"/>
</dbReference>
<dbReference type="EnsemblBacteria" id="AAF10484">
    <property type="protein sequence ID" value="AAF10484"/>
    <property type="gene ID" value="DR_0910"/>
</dbReference>
<dbReference type="FunFam" id="3.10.350.10:FF:000049">
    <property type="entry name" value="Cell wall protein, putative"/>
    <property type="match status" value="4"/>
</dbReference>
<protein>
    <submittedName>
        <fullName evidence="3">Cell wall protein, putative</fullName>
    </submittedName>
</protein>
<dbReference type="Pfam" id="PF01476">
    <property type="entry name" value="LysM"/>
    <property type="match status" value="6"/>
</dbReference>
<dbReference type="KEGG" id="dra:DR_0910"/>
<keyword evidence="4" id="KW-1185">Reference proteome</keyword>
<feature type="chain" id="PRO_5004333193" evidence="1">
    <location>
        <begin position="25"/>
        <end position="665"/>
    </location>
</feature>
<organism evidence="3 4">
    <name type="scientific">Deinococcus radiodurans (strain ATCC 13939 / DSM 20539 / JCM 16871 / CCUG 27074 / LMG 4051 / NBRC 15346 / NCIMB 9279 / VKM B-1422 / R1)</name>
    <dbReference type="NCBI Taxonomy" id="243230"/>
    <lineage>
        <taxon>Bacteria</taxon>
        <taxon>Thermotogati</taxon>
        <taxon>Deinococcota</taxon>
        <taxon>Deinococci</taxon>
        <taxon>Deinococcales</taxon>
        <taxon>Deinococcaceae</taxon>
        <taxon>Deinococcus</taxon>
    </lineage>
</organism>
<gene>
    <name evidence="3" type="ordered locus">DR_0910</name>
</gene>
<evidence type="ECO:0000313" key="4">
    <source>
        <dbReference type="Proteomes" id="UP000002524"/>
    </source>
</evidence>
<feature type="domain" description="LysM" evidence="2">
    <location>
        <begin position="27"/>
        <end position="70"/>
    </location>
</feature>
<feature type="domain" description="LysM" evidence="2">
    <location>
        <begin position="115"/>
        <end position="158"/>
    </location>
</feature>
<dbReference type="AlphaFoldDB" id="Q9RVW1"/>
<feature type="domain" description="LysM" evidence="2">
    <location>
        <begin position="298"/>
        <end position="341"/>
    </location>
</feature>
<dbReference type="InterPro" id="IPR036779">
    <property type="entry name" value="LysM_dom_sf"/>
</dbReference>
<dbReference type="InterPro" id="IPR018392">
    <property type="entry name" value="LysM"/>
</dbReference>
<dbReference type="Gene3D" id="3.10.350.10">
    <property type="entry name" value="LysM domain"/>
    <property type="match status" value="5"/>
</dbReference>
<dbReference type="PANTHER" id="PTHR33734:SF22">
    <property type="entry name" value="MEMBRANE-BOUND LYTIC MUREIN TRANSGLYCOSYLASE D"/>
    <property type="match status" value="1"/>
</dbReference>
<dbReference type="InParanoid" id="Q9RVW1"/>
<feature type="domain" description="LysM" evidence="2">
    <location>
        <begin position="227"/>
        <end position="270"/>
    </location>
</feature>
<reference evidence="3 4" key="1">
    <citation type="journal article" date="1999" name="Science">
        <title>Genome sequence of the radioresistant bacterium Deinococcus radiodurans R1.</title>
        <authorList>
            <person name="White O."/>
            <person name="Eisen J.A."/>
            <person name="Heidelberg J.F."/>
            <person name="Hickey E.K."/>
            <person name="Peterson J.D."/>
            <person name="Dodson R.J."/>
            <person name="Haft D.H."/>
            <person name="Gwinn M.L."/>
            <person name="Nelson W.C."/>
            <person name="Richardson D.L."/>
            <person name="Moffat K.S."/>
            <person name="Qin H."/>
            <person name="Jiang L."/>
            <person name="Pamphile W."/>
            <person name="Crosby M."/>
            <person name="Shen M."/>
            <person name="Vamathevan J.J."/>
            <person name="Lam P."/>
            <person name="McDonald L."/>
            <person name="Utterback T."/>
            <person name="Zalewski C."/>
            <person name="Makarova K.S."/>
            <person name="Aravind L."/>
            <person name="Daly M.J."/>
            <person name="Minton K.W."/>
            <person name="Fleischmann R.D."/>
            <person name="Ketchum K.A."/>
            <person name="Nelson K.E."/>
            <person name="Salzberg S."/>
            <person name="Smith H.O."/>
            <person name="Venter J.C."/>
            <person name="Fraser C.M."/>
        </authorList>
    </citation>
    <scope>NUCLEOTIDE SEQUENCE [LARGE SCALE GENOMIC DNA]</scope>
    <source>
        <strain evidence="4">ATCC 13939 / DSM 20539 / JCM 16871 / LMG 4051 / NBRC 15346 / NCIMB 9279 / R1 / VKM B-1422</strain>
    </source>
</reference>
<evidence type="ECO:0000259" key="2">
    <source>
        <dbReference type="PROSITE" id="PS51782"/>
    </source>
</evidence>
<proteinExistence type="predicted"/>
<dbReference type="Pfam" id="PF09992">
    <property type="entry name" value="NAGPA"/>
    <property type="match status" value="1"/>
</dbReference>
<dbReference type="GO" id="GO:0000270">
    <property type="term" value="P:peptidoglycan metabolic process"/>
    <property type="evidence" value="ECO:0000318"/>
    <property type="project" value="GO_Central"/>
</dbReference>
<dbReference type="InterPro" id="IPR018711">
    <property type="entry name" value="NAGPA"/>
</dbReference>
<sequence>MVGRMRCLFLSFILLLPSAASALAAPQTVVVRPGQTLYRIALQNGLSVAELQRLNGLHSTTIEVGQVLRVTPLVKLSPAPVKLVPAKPVPAPPVAAKPAPVKLVPVKPALKPAPTTYTVRRGDTLTSIGKFVGLRVEQLQRLNGLKGNTIAVGQVLRLTAPPTTYRVQPGDTLPKIGVKVGLRVEQLRRINGLTGDALQIGQVLRLTAPPAPTVVAKAPVRPAQPPTTYTVRRGDTLTSIGKFVGLRVEQLQRLNGLKDNTIAVGQVLRLTAPKPVVAAAARPAPVQAAPAKPAAAPGTYVVVPGDTLAKIGVKVGLRVEQLQRLNGLSGTTIEVGQVLKLRGPAVSVVAAAPAPARVVPSLPPGTEARLIHRYVRVGLRDNARTLAQTYGVTPEQLRELNGFGSTGYILPGMRVLVPQQVAVPVPPRPVAAPVTLQQVTPLGIPVQVVRVDLRWRSVLVTPVLPGEGLKRGSGATVSALAARSGARAVVNGSYFHPGTYAPAGDIVMHGRLLTWGRIPSALAITPDNRAEIREGGTGLLGRVLDTSWAGMETVIATGPEIVRDGVVQNRYSSVFRDPAVFGQAARSAIGLAGPRDLLLVTTHAKLSVGQMGQVMQALGARDALLLDGGSSAGMAWNGAAVLNSVRKVSYGIGVFTDYDGKRYSR</sequence>
<dbReference type="OrthoDB" id="60771at2"/>
<dbReference type="PATRIC" id="fig|243230.17.peg.1097"/>
<dbReference type="Proteomes" id="UP000002524">
    <property type="component" value="Chromosome 1"/>
</dbReference>
<name>Q9RVW1_DEIRA</name>
<dbReference type="PIR" id="E75461">
    <property type="entry name" value="E75461"/>
</dbReference>
<feature type="signal peptide" evidence="1">
    <location>
        <begin position="1"/>
        <end position="24"/>
    </location>
</feature>
<dbReference type="STRING" id="243230.DR_0910"/>
<keyword evidence="1" id="KW-0732">Signal</keyword>
<accession>Q9RVW1</accession>
<dbReference type="SUPFAM" id="SSF54106">
    <property type="entry name" value="LysM domain"/>
    <property type="match status" value="5"/>
</dbReference>
<dbReference type="PaxDb" id="243230-DR_0910"/>
<dbReference type="SMART" id="SM00257">
    <property type="entry name" value="LysM"/>
    <property type="match status" value="6"/>
</dbReference>
<dbReference type="EMBL" id="AE000513">
    <property type="protein sequence ID" value="AAF10484.1"/>
    <property type="molecule type" value="Genomic_DNA"/>
</dbReference>
<dbReference type="eggNOG" id="COG1388">
    <property type="taxonomic scope" value="Bacteria"/>
</dbReference>